<reference evidence="8" key="1">
    <citation type="submission" date="2023-04" db="EMBL/GenBank/DDBJ databases">
        <title>Complete genome sequence of Temperatibacter marinus.</title>
        <authorList>
            <person name="Rong J.-C."/>
            <person name="Yi M.-L."/>
            <person name="Zhao Q."/>
        </authorList>
    </citation>
    <scope>NUCLEOTIDE SEQUENCE</scope>
    <source>
        <strain evidence="8">NBRC 110045</strain>
    </source>
</reference>
<gene>
    <name evidence="8" type="ORF">QGN29_02075</name>
</gene>
<dbReference type="PROSITE" id="PS50111">
    <property type="entry name" value="CHEMOTAXIS_TRANSDUC_2"/>
    <property type="match status" value="1"/>
</dbReference>
<dbReference type="InterPro" id="IPR004089">
    <property type="entry name" value="MCPsignal_dom"/>
</dbReference>
<keyword evidence="2" id="KW-0997">Cell inner membrane</keyword>
<dbReference type="Proteomes" id="UP001268683">
    <property type="component" value="Chromosome"/>
</dbReference>
<dbReference type="Gene3D" id="1.10.287.950">
    <property type="entry name" value="Methyl-accepting chemotaxis protein"/>
    <property type="match status" value="1"/>
</dbReference>
<name>A0AA52EHB0_9PROT</name>
<proteinExistence type="inferred from homology"/>
<keyword evidence="2" id="KW-0472">Membrane</keyword>
<dbReference type="InterPro" id="IPR000727">
    <property type="entry name" value="T_SNARE_dom"/>
</dbReference>
<feature type="domain" description="T-SNARE coiled-coil homology" evidence="7">
    <location>
        <begin position="307"/>
        <end position="369"/>
    </location>
</feature>
<evidence type="ECO:0000256" key="4">
    <source>
        <dbReference type="ARBA" id="ARBA00029447"/>
    </source>
</evidence>
<organism evidence="8 9">
    <name type="scientific">Temperatibacter marinus</name>
    <dbReference type="NCBI Taxonomy" id="1456591"/>
    <lineage>
        <taxon>Bacteria</taxon>
        <taxon>Pseudomonadati</taxon>
        <taxon>Pseudomonadota</taxon>
        <taxon>Alphaproteobacteria</taxon>
        <taxon>Kordiimonadales</taxon>
        <taxon>Temperatibacteraceae</taxon>
        <taxon>Temperatibacter</taxon>
    </lineage>
</organism>
<dbReference type="GO" id="GO:0004888">
    <property type="term" value="F:transmembrane signaling receptor activity"/>
    <property type="evidence" value="ECO:0007669"/>
    <property type="project" value="InterPro"/>
</dbReference>
<dbReference type="GO" id="GO:0007165">
    <property type="term" value="P:signal transduction"/>
    <property type="evidence" value="ECO:0007669"/>
    <property type="project" value="UniProtKB-KW"/>
</dbReference>
<dbReference type="KEGG" id="tmk:QGN29_02075"/>
<evidence type="ECO:0000256" key="1">
    <source>
        <dbReference type="ARBA" id="ARBA00004429"/>
    </source>
</evidence>
<dbReference type="PRINTS" id="PR00260">
    <property type="entry name" value="CHEMTRNSDUCR"/>
</dbReference>
<evidence type="ECO:0000313" key="8">
    <source>
        <dbReference type="EMBL" id="WND03153.1"/>
    </source>
</evidence>
<evidence type="ECO:0000259" key="7">
    <source>
        <dbReference type="PROSITE" id="PS50192"/>
    </source>
</evidence>
<accession>A0AA52EHB0</accession>
<evidence type="ECO:0000256" key="5">
    <source>
        <dbReference type="PROSITE-ProRule" id="PRU00284"/>
    </source>
</evidence>
<evidence type="ECO:0000256" key="2">
    <source>
        <dbReference type="ARBA" id="ARBA00022519"/>
    </source>
</evidence>
<comment type="subcellular location">
    <subcellularLocation>
        <location evidence="1">Cell inner membrane</location>
        <topology evidence="1">Multi-pass membrane protein</topology>
    </subcellularLocation>
</comment>
<dbReference type="Pfam" id="PF00015">
    <property type="entry name" value="MCPsignal"/>
    <property type="match status" value="1"/>
</dbReference>
<dbReference type="PROSITE" id="PS50192">
    <property type="entry name" value="T_SNARE"/>
    <property type="match status" value="1"/>
</dbReference>
<sequence length="409" mass="44661">MFWNRKKEKTDEATAMLRRENVYLKEQNAHYQATFDQISDLSGKIAKGDLSARIIHWDHFDTLSPTLAQLNQAFDLTDAYVREASASLEAALDKRYYRRFLETGMQGDFKRGAQIINAATQSIKKQEEGQRHELKRLATEFETYVMALVDQIDQAAKHTRKSADELMEGADENQRLATTVAAASKQATMNVQTVAAASEQLTSSVEEIARQVTTSLHETEKTSEEAAATEQTIKALSQSSETIGTVIKLISDIAEQTNLLALNATIEAARAGEAGKGFAVVASEVKNLAQQTASATGDINHQVSDIQNNTSQSVRAVDKIGRGISSLKEIAAAISAATEEQSAATSEISRNIQEAATGTKDVTANIGHVSATAQQTKSRAQELHSSSVQLEDQIHNLKIETTKFLQTFK</sequence>
<dbReference type="AlphaFoldDB" id="A0AA52EHB0"/>
<dbReference type="EMBL" id="CP123872">
    <property type="protein sequence ID" value="WND03153.1"/>
    <property type="molecule type" value="Genomic_DNA"/>
</dbReference>
<dbReference type="SUPFAM" id="SSF58104">
    <property type="entry name" value="Methyl-accepting chemotaxis protein (MCP) signaling domain"/>
    <property type="match status" value="1"/>
</dbReference>
<dbReference type="SMART" id="SM00283">
    <property type="entry name" value="MA"/>
    <property type="match status" value="1"/>
</dbReference>
<keyword evidence="2" id="KW-1003">Cell membrane</keyword>
<evidence type="ECO:0000313" key="9">
    <source>
        <dbReference type="Proteomes" id="UP001268683"/>
    </source>
</evidence>
<dbReference type="GO" id="GO:0005886">
    <property type="term" value="C:plasma membrane"/>
    <property type="evidence" value="ECO:0007669"/>
    <property type="project" value="UniProtKB-SubCell"/>
</dbReference>
<keyword evidence="9" id="KW-1185">Reference proteome</keyword>
<evidence type="ECO:0000256" key="3">
    <source>
        <dbReference type="ARBA" id="ARBA00023224"/>
    </source>
</evidence>
<dbReference type="PANTHER" id="PTHR32089:SF112">
    <property type="entry name" value="LYSOZYME-LIKE PROTEIN-RELATED"/>
    <property type="match status" value="1"/>
</dbReference>
<dbReference type="PANTHER" id="PTHR32089">
    <property type="entry name" value="METHYL-ACCEPTING CHEMOTAXIS PROTEIN MCPB"/>
    <property type="match status" value="1"/>
</dbReference>
<dbReference type="RefSeq" id="WP_310799002.1">
    <property type="nucleotide sequence ID" value="NZ_CP123872.1"/>
</dbReference>
<feature type="domain" description="Methyl-accepting transducer" evidence="6">
    <location>
        <begin position="148"/>
        <end position="391"/>
    </location>
</feature>
<comment type="similarity">
    <text evidence="4">Belongs to the methyl-accepting chemotaxis (MCP) protein family.</text>
</comment>
<keyword evidence="3 5" id="KW-0807">Transducer</keyword>
<evidence type="ECO:0000259" key="6">
    <source>
        <dbReference type="PROSITE" id="PS50111"/>
    </source>
</evidence>
<protein>
    <submittedName>
        <fullName evidence="8">Methyl-accepting chemotaxis protein</fullName>
    </submittedName>
</protein>
<dbReference type="GO" id="GO:0006935">
    <property type="term" value="P:chemotaxis"/>
    <property type="evidence" value="ECO:0007669"/>
    <property type="project" value="InterPro"/>
</dbReference>
<dbReference type="InterPro" id="IPR004090">
    <property type="entry name" value="Chemotax_Me-accpt_rcpt"/>
</dbReference>